<keyword evidence="16" id="KW-1185">Reference proteome</keyword>
<dbReference type="SUPFAM" id="SSF52440">
    <property type="entry name" value="PreATP-grasp domain"/>
    <property type="match status" value="1"/>
</dbReference>
<dbReference type="AlphaFoldDB" id="A0A2U1T5T6"/>
<comment type="caution">
    <text evidence="15">The sequence shown here is derived from an EMBL/GenBank/DDBJ whole genome shotgun (WGS) entry which is preliminary data.</text>
</comment>
<dbReference type="EMBL" id="QEEZ01000014">
    <property type="protein sequence ID" value="PWC01335.1"/>
    <property type="molecule type" value="Genomic_DNA"/>
</dbReference>
<evidence type="ECO:0000256" key="2">
    <source>
        <dbReference type="ARBA" id="ARBA00001946"/>
    </source>
</evidence>
<evidence type="ECO:0000259" key="14">
    <source>
        <dbReference type="PROSITE" id="PS50975"/>
    </source>
</evidence>
<dbReference type="Gene3D" id="3.40.50.20">
    <property type="match status" value="1"/>
</dbReference>
<dbReference type="Proteomes" id="UP000244989">
    <property type="component" value="Unassembled WGS sequence"/>
</dbReference>
<dbReference type="GO" id="GO:0004637">
    <property type="term" value="F:phosphoribosylamine-glycine ligase activity"/>
    <property type="evidence" value="ECO:0007669"/>
    <property type="project" value="UniProtKB-UniRule"/>
</dbReference>
<dbReference type="InterPro" id="IPR037123">
    <property type="entry name" value="PRibGlycinamide_synth_C_sf"/>
</dbReference>
<evidence type="ECO:0000256" key="8">
    <source>
        <dbReference type="ARBA" id="ARBA00022840"/>
    </source>
</evidence>
<dbReference type="SUPFAM" id="SSF56059">
    <property type="entry name" value="Glutathione synthetase ATP-binding domain-like"/>
    <property type="match status" value="1"/>
</dbReference>
<dbReference type="OrthoDB" id="9807240at2"/>
<dbReference type="InterPro" id="IPR016185">
    <property type="entry name" value="PreATP-grasp_dom_sf"/>
</dbReference>
<dbReference type="PANTHER" id="PTHR43472:SF1">
    <property type="entry name" value="PHOSPHORIBOSYLAMINE--GLYCINE LIGASE, CHLOROPLASTIC"/>
    <property type="match status" value="1"/>
</dbReference>
<keyword evidence="8 13" id="KW-0067">ATP-binding</keyword>
<evidence type="ECO:0000256" key="10">
    <source>
        <dbReference type="ARBA" id="ARBA00042242"/>
    </source>
</evidence>
<comment type="cofactor">
    <cofactor evidence="1">
        <name>Mn(2+)</name>
        <dbReference type="ChEBI" id="CHEBI:29035"/>
    </cofactor>
</comment>
<dbReference type="Gene3D" id="3.90.600.10">
    <property type="entry name" value="Phosphoribosylglycinamide synthetase, C-terminal domain"/>
    <property type="match status" value="1"/>
</dbReference>
<dbReference type="GO" id="GO:0006189">
    <property type="term" value="P:'de novo' IMP biosynthetic process"/>
    <property type="evidence" value="ECO:0007669"/>
    <property type="project" value="UniProtKB-UniRule"/>
</dbReference>
<dbReference type="InterPro" id="IPR020560">
    <property type="entry name" value="PRibGlycinamide_synth_C-dom"/>
</dbReference>
<dbReference type="GO" id="GO:0046872">
    <property type="term" value="F:metal ion binding"/>
    <property type="evidence" value="ECO:0007669"/>
    <property type="project" value="InterPro"/>
</dbReference>
<proteinExistence type="inferred from homology"/>
<evidence type="ECO:0000256" key="3">
    <source>
        <dbReference type="ARBA" id="ARBA00005174"/>
    </source>
</evidence>
<keyword evidence="6 13" id="KW-0547">Nucleotide-binding</keyword>
<dbReference type="KEGG" id="cyz:C3B44_09840"/>
<dbReference type="GO" id="GO:0009113">
    <property type="term" value="P:purine nucleobase biosynthetic process"/>
    <property type="evidence" value="ECO:0007669"/>
    <property type="project" value="InterPro"/>
</dbReference>
<feature type="domain" description="ATP-grasp" evidence="14">
    <location>
        <begin position="109"/>
        <end position="312"/>
    </location>
</feature>
<protein>
    <recommendedName>
        <fullName evidence="4 12">Phosphoribosylamine--glycine ligase</fullName>
        <ecNumber evidence="4 12">6.3.4.13</ecNumber>
    </recommendedName>
    <alternativeName>
        <fullName evidence="12">GARS</fullName>
    </alternativeName>
    <alternativeName>
        <fullName evidence="10 12">Glycinamide ribonucleotide synthetase</fullName>
    </alternativeName>
    <alternativeName>
        <fullName evidence="11 12">Phosphoribosylglycinamide synthetase</fullName>
    </alternativeName>
</protein>
<gene>
    <name evidence="12" type="primary">purD</name>
    <name evidence="15" type="ORF">DF222_07990</name>
</gene>
<name>A0A2U1T5T6_9CORY</name>
<evidence type="ECO:0000256" key="13">
    <source>
        <dbReference type="PROSITE-ProRule" id="PRU00409"/>
    </source>
</evidence>
<comment type="catalytic activity">
    <reaction evidence="12">
        <text>5-phospho-beta-D-ribosylamine + glycine + ATP = N(1)-(5-phospho-beta-D-ribosyl)glycinamide + ADP + phosphate + H(+)</text>
        <dbReference type="Rhea" id="RHEA:17453"/>
        <dbReference type="ChEBI" id="CHEBI:15378"/>
        <dbReference type="ChEBI" id="CHEBI:30616"/>
        <dbReference type="ChEBI" id="CHEBI:43474"/>
        <dbReference type="ChEBI" id="CHEBI:57305"/>
        <dbReference type="ChEBI" id="CHEBI:58681"/>
        <dbReference type="ChEBI" id="CHEBI:143788"/>
        <dbReference type="ChEBI" id="CHEBI:456216"/>
        <dbReference type="EC" id="6.3.4.13"/>
    </reaction>
</comment>
<dbReference type="PANTHER" id="PTHR43472">
    <property type="entry name" value="PHOSPHORIBOSYLAMINE--GLYCINE LIGASE"/>
    <property type="match status" value="1"/>
</dbReference>
<evidence type="ECO:0000313" key="16">
    <source>
        <dbReference type="Proteomes" id="UP000244989"/>
    </source>
</evidence>
<evidence type="ECO:0000256" key="1">
    <source>
        <dbReference type="ARBA" id="ARBA00001936"/>
    </source>
</evidence>
<evidence type="ECO:0000256" key="4">
    <source>
        <dbReference type="ARBA" id="ARBA00013255"/>
    </source>
</evidence>
<dbReference type="InterPro" id="IPR000115">
    <property type="entry name" value="PRibGlycinamide_synth"/>
</dbReference>
<dbReference type="SMART" id="SM01210">
    <property type="entry name" value="GARS_C"/>
    <property type="match status" value="1"/>
</dbReference>
<evidence type="ECO:0000256" key="5">
    <source>
        <dbReference type="ARBA" id="ARBA00022598"/>
    </source>
</evidence>
<comment type="cofactor">
    <cofactor evidence="2">
        <name>Mg(2+)</name>
        <dbReference type="ChEBI" id="CHEBI:18420"/>
    </cofactor>
</comment>
<dbReference type="Gene3D" id="3.30.470.20">
    <property type="entry name" value="ATP-grasp fold, B domain"/>
    <property type="match status" value="1"/>
</dbReference>
<sequence>MRTLVIGSGGREHALINALAHDPAIDELHAAPGNAGIARQATCHPEAGPIDNAVAMVTLAEEIQAELVVIGPEAPLVSGVSDALREAGFAVFGPSAAAARLEGSKAFAKQIMKDAGVATATADELNPGVSDAEIEEILDRYGPIWVVKDDGLAGGKGVVVTPERTAARAHVDAVLAAGNPVLLETFLDGPEVSLFCLVDGETVVPLLPAQDHKRAYDHDEGPNTGGMGAYTPLDWLPEGATQTLVDDLVAPVAREMVRRGTPYSGLLYLGAAWGAKGPAVVEFNARFGDPETQPILSLLKTPLGEVLHATATGRLSEIGPLDWADEYAVTVVVAAKNYPISPVKGGEITGEGLDDPAVVLHAGTSRDAEGRLIASGGRVLNIMGRGKTLVQACEEVYRNVDKLQLEGSFTRSDIARKAVEGEIRIPE</sequence>
<dbReference type="InterPro" id="IPR020561">
    <property type="entry name" value="PRibGlycinamid_synth_ATP-grasp"/>
</dbReference>
<comment type="similarity">
    <text evidence="9 12">Belongs to the GARS family.</text>
</comment>
<dbReference type="RefSeq" id="WP_108432210.1">
    <property type="nucleotide sequence ID" value="NZ_CP026947.1"/>
</dbReference>
<dbReference type="Pfam" id="PF02844">
    <property type="entry name" value="GARS_N"/>
    <property type="match status" value="1"/>
</dbReference>
<reference evidence="16" key="1">
    <citation type="submission" date="2018-04" db="EMBL/GenBank/DDBJ databases">
        <authorList>
            <person name="Liu S."/>
            <person name="Wang Z."/>
            <person name="Li J."/>
        </authorList>
    </citation>
    <scope>NUCLEOTIDE SEQUENCE [LARGE SCALE GENOMIC DNA]</scope>
    <source>
        <strain evidence="16">2189</strain>
    </source>
</reference>
<organism evidence="15 16">
    <name type="scientific">Corynebacterium yudongzhengii</name>
    <dbReference type="NCBI Taxonomy" id="2080740"/>
    <lineage>
        <taxon>Bacteria</taxon>
        <taxon>Bacillati</taxon>
        <taxon>Actinomycetota</taxon>
        <taxon>Actinomycetes</taxon>
        <taxon>Mycobacteriales</taxon>
        <taxon>Corynebacteriaceae</taxon>
        <taxon>Corynebacterium</taxon>
    </lineage>
</organism>
<dbReference type="Pfam" id="PF02843">
    <property type="entry name" value="GARS_C"/>
    <property type="match status" value="1"/>
</dbReference>
<evidence type="ECO:0000256" key="12">
    <source>
        <dbReference type="HAMAP-Rule" id="MF_00138"/>
    </source>
</evidence>
<dbReference type="UniPathway" id="UPA00074">
    <property type="reaction ID" value="UER00125"/>
</dbReference>
<dbReference type="GO" id="GO:0005524">
    <property type="term" value="F:ATP binding"/>
    <property type="evidence" value="ECO:0007669"/>
    <property type="project" value="UniProtKB-UniRule"/>
</dbReference>
<dbReference type="SUPFAM" id="SSF51246">
    <property type="entry name" value="Rudiment single hybrid motif"/>
    <property type="match status" value="1"/>
</dbReference>
<dbReference type="HAMAP" id="MF_00138">
    <property type="entry name" value="GARS"/>
    <property type="match status" value="1"/>
</dbReference>
<evidence type="ECO:0000256" key="9">
    <source>
        <dbReference type="ARBA" id="ARBA00038345"/>
    </source>
</evidence>
<dbReference type="InterPro" id="IPR020562">
    <property type="entry name" value="PRibGlycinamide_synth_N"/>
</dbReference>
<evidence type="ECO:0000256" key="6">
    <source>
        <dbReference type="ARBA" id="ARBA00022741"/>
    </source>
</evidence>
<dbReference type="InterPro" id="IPR011054">
    <property type="entry name" value="Rudment_hybrid_motif"/>
</dbReference>
<dbReference type="InterPro" id="IPR020559">
    <property type="entry name" value="PRibGlycinamide_synth_CS"/>
</dbReference>
<dbReference type="InterPro" id="IPR013815">
    <property type="entry name" value="ATP_grasp_subdomain_1"/>
</dbReference>
<dbReference type="SMART" id="SM01209">
    <property type="entry name" value="GARS_A"/>
    <property type="match status" value="1"/>
</dbReference>
<accession>A0A2U1T5T6</accession>
<dbReference type="NCBIfam" id="TIGR00877">
    <property type="entry name" value="purD"/>
    <property type="match status" value="1"/>
</dbReference>
<dbReference type="Pfam" id="PF01071">
    <property type="entry name" value="GARS_A"/>
    <property type="match status" value="1"/>
</dbReference>
<keyword evidence="5 12" id="KW-0436">Ligase</keyword>
<evidence type="ECO:0000256" key="11">
    <source>
        <dbReference type="ARBA" id="ARBA00042864"/>
    </source>
</evidence>
<dbReference type="InterPro" id="IPR011761">
    <property type="entry name" value="ATP-grasp"/>
</dbReference>
<dbReference type="Gene3D" id="3.30.1490.20">
    <property type="entry name" value="ATP-grasp fold, A domain"/>
    <property type="match status" value="1"/>
</dbReference>
<evidence type="ECO:0000313" key="15">
    <source>
        <dbReference type="EMBL" id="PWC01335.1"/>
    </source>
</evidence>
<keyword evidence="7 12" id="KW-0658">Purine biosynthesis</keyword>
<comment type="pathway">
    <text evidence="3 12">Purine metabolism; IMP biosynthesis via de novo pathway; N(1)-(5-phospho-D-ribosyl)glycinamide from 5-phospho-alpha-D-ribose 1-diphosphate: step 2/2.</text>
</comment>
<dbReference type="EC" id="6.3.4.13" evidence="4 12"/>
<dbReference type="PROSITE" id="PS50975">
    <property type="entry name" value="ATP_GRASP"/>
    <property type="match status" value="1"/>
</dbReference>
<dbReference type="PROSITE" id="PS00184">
    <property type="entry name" value="GARS"/>
    <property type="match status" value="1"/>
</dbReference>
<evidence type="ECO:0000256" key="7">
    <source>
        <dbReference type="ARBA" id="ARBA00022755"/>
    </source>
</evidence>